<evidence type="ECO:0000256" key="2">
    <source>
        <dbReference type="ARBA" id="ARBA00022490"/>
    </source>
</evidence>
<keyword evidence="11" id="KW-1185">Reference proteome</keyword>
<sequence>MSLIKLFLAPGKEHSLKRLHPWVFSGAIRKSDGEPAEGDIVEVYSSKNEFLGMGHYAPGSIAVRIFSFEQVEPDYAFWKSKVQKAYDYRKRLGLTDNPNTNVYRLIYAEGDGVPGLIVDMYKDTAVVQTHTVGMYQVRDFVSQALQEIYGAALTAVYDKSAESLPAKAPVSAVNGYLFGKSSGGVIVTENENQFFIDWEGGQKTGFFIDQRENRELLARYVKDKSVLNTFCYTGGFSVYALNAGASLVHSVDVSKKAIEITERNAALSQQPEKHESFAIDTFEFLKGKEDLYDVIVLDPPAFAKSQKVRHNALMGYKRLNAEAMKKIKPGGILFTFSCSQVVDKYLFNSTVMAAAIEAGRNIKIMHHLSQPADHPISIFHPEGEYLKGLVLFVE</sequence>
<dbReference type="SUPFAM" id="SSF88697">
    <property type="entry name" value="PUA domain-like"/>
    <property type="match status" value="1"/>
</dbReference>
<reference evidence="11" key="1">
    <citation type="journal article" date="2019" name="Int. J. Syst. Evol. Microbiol.">
        <title>The Global Catalogue of Microorganisms (GCM) 10K type strain sequencing project: providing services to taxonomists for standard genome sequencing and annotation.</title>
        <authorList>
            <consortium name="The Broad Institute Genomics Platform"/>
            <consortium name="The Broad Institute Genome Sequencing Center for Infectious Disease"/>
            <person name="Wu L."/>
            <person name="Ma J."/>
        </authorList>
    </citation>
    <scope>NUCLEOTIDE SEQUENCE [LARGE SCALE GENOMIC DNA]</scope>
    <source>
        <strain evidence="11">KCTC 42498</strain>
    </source>
</reference>
<dbReference type="Pfam" id="PF10672">
    <property type="entry name" value="Methyltrans_SAM"/>
    <property type="match status" value="1"/>
</dbReference>
<dbReference type="InterPro" id="IPR019614">
    <property type="entry name" value="SAM-dep_methyl-trfase"/>
</dbReference>
<evidence type="ECO:0000313" key="11">
    <source>
        <dbReference type="Proteomes" id="UP001597544"/>
    </source>
</evidence>
<dbReference type="CDD" id="cd02440">
    <property type="entry name" value="AdoMet_MTases"/>
    <property type="match status" value="1"/>
</dbReference>
<dbReference type="Gene3D" id="3.30.750.80">
    <property type="entry name" value="RNA methyltransferase domain (HRMD) like"/>
    <property type="match status" value="1"/>
</dbReference>
<dbReference type="InterPro" id="IPR041532">
    <property type="entry name" value="RlmI-like_PUA"/>
</dbReference>
<dbReference type="PANTHER" id="PTHR42873">
    <property type="entry name" value="RIBOSOMAL RNA LARGE SUBUNIT METHYLTRANSFERASE"/>
    <property type="match status" value="1"/>
</dbReference>
<evidence type="ECO:0000256" key="6">
    <source>
        <dbReference type="ARBA" id="ARBA00022691"/>
    </source>
</evidence>
<dbReference type="EC" id="2.1.1.-" evidence="10"/>
<dbReference type="InterPro" id="IPR015947">
    <property type="entry name" value="PUA-like_sf"/>
</dbReference>
<name>A0ABW5IRT8_9BACT</name>
<dbReference type="PROSITE" id="PS50890">
    <property type="entry name" value="PUA"/>
    <property type="match status" value="1"/>
</dbReference>
<dbReference type="CDD" id="cd11572">
    <property type="entry name" value="RlmI_M_like"/>
    <property type="match status" value="1"/>
</dbReference>
<feature type="domain" description="PUA" evidence="9">
    <location>
        <begin position="4"/>
        <end position="87"/>
    </location>
</feature>
<evidence type="ECO:0000256" key="7">
    <source>
        <dbReference type="ARBA" id="ARBA00022884"/>
    </source>
</evidence>
<keyword evidence="5 10" id="KW-0808">Transferase</keyword>
<keyword evidence="6" id="KW-0949">S-adenosyl-L-methionine</keyword>
<dbReference type="Pfam" id="PF17785">
    <property type="entry name" value="PUA_3"/>
    <property type="match status" value="1"/>
</dbReference>
<dbReference type="RefSeq" id="WP_377511034.1">
    <property type="nucleotide sequence ID" value="NZ_JBHULU010000021.1"/>
</dbReference>
<evidence type="ECO:0000313" key="10">
    <source>
        <dbReference type="EMBL" id="MFD2515727.1"/>
    </source>
</evidence>
<evidence type="ECO:0000256" key="8">
    <source>
        <dbReference type="ARBA" id="ARBA00038091"/>
    </source>
</evidence>
<protein>
    <submittedName>
        <fullName evidence="10">Class I SAM-dependent rRNA methyltransferase</fullName>
        <ecNumber evidence="10">2.1.1.-</ecNumber>
    </submittedName>
</protein>
<dbReference type="PANTHER" id="PTHR42873:SF1">
    <property type="entry name" value="S-ADENOSYLMETHIONINE-DEPENDENT METHYLTRANSFERASE DOMAIN-CONTAINING PROTEIN"/>
    <property type="match status" value="1"/>
</dbReference>
<keyword evidence="2" id="KW-0963">Cytoplasm</keyword>
<dbReference type="GO" id="GO:0032259">
    <property type="term" value="P:methylation"/>
    <property type="evidence" value="ECO:0007669"/>
    <property type="project" value="UniProtKB-KW"/>
</dbReference>
<dbReference type="EMBL" id="JBHULU010000021">
    <property type="protein sequence ID" value="MFD2515727.1"/>
    <property type="molecule type" value="Genomic_DNA"/>
</dbReference>
<keyword evidence="7" id="KW-0694">RNA-binding</keyword>
<dbReference type="SMART" id="SM00359">
    <property type="entry name" value="PUA"/>
    <property type="match status" value="1"/>
</dbReference>
<proteinExistence type="inferred from homology"/>
<keyword evidence="4 10" id="KW-0489">Methyltransferase</keyword>
<organism evidence="10 11">
    <name type="scientific">Pontibacter locisalis</name>
    <dbReference type="NCBI Taxonomy" id="1719035"/>
    <lineage>
        <taxon>Bacteria</taxon>
        <taxon>Pseudomonadati</taxon>
        <taxon>Bacteroidota</taxon>
        <taxon>Cytophagia</taxon>
        <taxon>Cytophagales</taxon>
        <taxon>Hymenobacteraceae</taxon>
        <taxon>Pontibacter</taxon>
    </lineage>
</organism>
<accession>A0ABW5IRT8</accession>
<evidence type="ECO:0000256" key="1">
    <source>
        <dbReference type="ARBA" id="ARBA00004496"/>
    </source>
</evidence>
<dbReference type="Gene3D" id="2.30.130.10">
    <property type="entry name" value="PUA domain"/>
    <property type="match status" value="1"/>
</dbReference>
<evidence type="ECO:0000259" key="9">
    <source>
        <dbReference type="SMART" id="SM00359"/>
    </source>
</evidence>
<dbReference type="CDD" id="cd21153">
    <property type="entry name" value="PUA_RlmI"/>
    <property type="match status" value="1"/>
</dbReference>
<comment type="subcellular location">
    <subcellularLocation>
        <location evidence="1">Cytoplasm</location>
    </subcellularLocation>
</comment>
<gene>
    <name evidence="10" type="ORF">ACFSRY_17785</name>
</gene>
<dbReference type="InterPro" id="IPR002478">
    <property type="entry name" value="PUA"/>
</dbReference>
<evidence type="ECO:0000256" key="3">
    <source>
        <dbReference type="ARBA" id="ARBA00022552"/>
    </source>
</evidence>
<dbReference type="InterPro" id="IPR029063">
    <property type="entry name" value="SAM-dependent_MTases_sf"/>
</dbReference>
<comment type="similarity">
    <text evidence="8">Belongs to the methyltransferase superfamily. RlmI family.</text>
</comment>
<evidence type="ECO:0000256" key="5">
    <source>
        <dbReference type="ARBA" id="ARBA00022679"/>
    </source>
</evidence>
<dbReference type="SUPFAM" id="SSF53335">
    <property type="entry name" value="S-adenosyl-L-methionine-dependent methyltransferases"/>
    <property type="match status" value="1"/>
</dbReference>
<dbReference type="InterPro" id="IPR036974">
    <property type="entry name" value="PUA_sf"/>
</dbReference>
<dbReference type="Gene3D" id="3.40.50.150">
    <property type="entry name" value="Vaccinia Virus protein VP39"/>
    <property type="match status" value="1"/>
</dbReference>
<dbReference type="GO" id="GO:0008168">
    <property type="term" value="F:methyltransferase activity"/>
    <property type="evidence" value="ECO:0007669"/>
    <property type="project" value="UniProtKB-KW"/>
</dbReference>
<comment type="caution">
    <text evidence="10">The sequence shown here is derived from an EMBL/GenBank/DDBJ whole genome shotgun (WGS) entry which is preliminary data.</text>
</comment>
<keyword evidence="3" id="KW-0698">rRNA processing</keyword>
<dbReference type="Proteomes" id="UP001597544">
    <property type="component" value="Unassembled WGS sequence"/>
</dbReference>
<evidence type="ECO:0000256" key="4">
    <source>
        <dbReference type="ARBA" id="ARBA00022603"/>
    </source>
</evidence>